<keyword evidence="8" id="KW-1185">Reference proteome</keyword>
<reference evidence="7 8" key="1">
    <citation type="journal article" date="2012" name="Appl. Environ. Microbiol.">
        <title>Short-read sequencing for genomic analysis of the brown rot fungus Fibroporia radiculosa.</title>
        <authorList>
            <person name="Tang J.D."/>
            <person name="Perkins A.D."/>
            <person name="Sonstegard T.S."/>
            <person name="Schroeder S.G."/>
            <person name="Burgess S.C."/>
            <person name="Diehl S.V."/>
        </authorList>
    </citation>
    <scope>NUCLEOTIDE SEQUENCE [LARGE SCALE GENOMIC DNA]</scope>
    <source>
        <strain evidence="7 8">TFFH 294</strain>
    </source>
</reference>
<proteinExistence type="inferred from homology"/>
<dbReference type="GO" id="GO:0043139">
    <property type="term" value="F:5'-3' DNA helicase activity"/>
    <property type="evidence" value="ECO:0007669"/>
    <property type="project" value="UniProtKB-EC"/>
</dbReference>
<dbReference type="GO" id="GO:0005524">
    <property type="term" value="F:ATP binding"/>
    <property type="evidence" value="ECO:0007669"/>
    <property type="project" value="UniProtKB-KW"/>
</dbReference>
<protein>
    <recommendedName>
        <fullName evidence="3">ATP-dependent DNA helicase</fullName>
        <ecNumber evidence="3">5.6.2.3</ecNumber>
    </recommendedName>
</protein>
<dbReference type="EMBL" id="HE796953">
    <property type="protein sequence ID" value="CCL99864.1"/>
    <property type="molecule type" value="Genomic_DNA"/>
</dbReference>
<feature type="chain" id="PRO_5003778283" description="ATP-dependent DNA helicase" evidence="4">
    <location>
        <begin position="19"/>
        <end position="884"/>
    </location>
</feature>
<dbReference type="EC" id="5.6.2.3" evidence="3"/>
<keyword evidence="3" id="KW-0233">DNA recombination</keyword>
<keyword evidence="3" id="KW-0234">DNA repair</keyword>
<keyword evidence="3" id="KW-0347">Helicase</keyword>
<dbReference type="PRINTS" id="PR00069">
    <property type="entry name" value="ALDKETRDTASE"/>
</dbReference>
<evidence type="ECO:0000256" key="3">
    <source>
        <dbReference type="RuleBase" id="RU363044"/>
    </source>
</evidence>
<dbReference type="RefSeq" id="XP_012179147.1">
    <property type="nucleotide sequence ID" value="XM_012323757.1"/>
</dbReference>
<dbReference type="Gene3D" id="3.20.20.100">
    <property type="entry name" value="NADP-dependent oxidoreductase domain"/>
    <property type="match status" value="1"/>
</dbReference>
<evidence type="ECO:0000313" key="7">
    <source>
        <dbReference type="EMBL" id="CCL99864.1"/>
    </source>
</evidence>
<organism evidence="7 8">
    <name type="scientific">Fibroporia radiculosa</name>
    <dbReference type="NCBI Taxonomy" id="599839"/>
    <lineage>
        <taxon>Eukaryota</taxon>
        <taxon>Fungi</taxon>
        <taxon>Dikarya</taxon>
        <taxon>Basidiomycota</taxon>
        <taxon>Agaricomycotina</taxon>
        <taxon>Agaricomycetes</taxon>
        <taxon>Polyporales</taxon>
        <taxon>Fibroporiaceae</taxon>
        <taxon>Fibroporia</taxon>
    </lineage>
</organism>
<comment type="similarity">
    <text evidence="1">Belongs to the aldo/keto reductase family.</text>
</comment>
<dbReference type="Gene3D" id="3.40.50.300">
    <property type="entry name" value="P-loop containing nucleotide triphosphate hydrolases"/>
    <property type="match status" value="1"/>
</dbReference>
<dbReference type="CDD" id="cd19071">
    <property type="entry name" value="AKR_AKR1-5-like"/>
    <property type="match status" value="1"/>
</dbReference>
<dbReference type="PROSITE" id="PS00798">
    <property type="entry name" value="ALDOKETO_REDUCTASE_1"/>
    <property type="match status" value="1"/>
</dbReference>
<comment type="cofactor">
    <cofactor evidence="3">
        <name>Mg(2+)</name>
        <dbReference type="ChEBI" id="CHEBI:18420"/>
    </cofactor>
</comment>
<comment type="similarity">
    <text evidence="3">Belongs to the helicase family.</text>
</comment>
<dbReference type="SUPFAM" id="SSF52540">
    <property type="entry name" value="P-loop containing nucleoside triphosphate hydrolases"/>
    <property type="match status" value="2"/>
</dbReference>
<keyword evidence="3" id="KW-0547">Nucleotide-binding</keyword>
<dbReference type="FunFam" id="3.20.20.100:FF:000015">
    <property type="entry name" value="Oxidoreductase, aldo/keto reductase family"/>
    <property type="match status" value="1"/>
</dbReference>
<dbReference type="InterPro" id="IPR018170">
    <property type="entry name" value="Aldo/ket_reductase_CS"/>
</dbReference>
<dbReference type="InterPro" id="IPR010285">
    <property type="entry name" value="DNA_helicase_pif1-like_DEAD"/>
</dbReference>
<dbReference type="PROSITE" id="PS00063">
    <property type="entry name" value="ALDOKETO_REDUCTASE_3"/>
    <property type="match status" value="1"/>
</dbReference>
<keyword evidence="4" id="KW-0732">Signal</keyword>
<evidence type="ECO:0000259" key="6">
    <source>
        <dbReference type="Pfam" id="PF05970"/>
    </source>
</evidence>
<dbReference type="InterPro" id="IPR020471">
    <property type="entry name" value="AKR"/>
</dbReference>
<dbReference type="Pfam" id="PF00248">
    <property type="entry name" value="Aldo_ket_red"/>
    <property type="match status" value="1"/>
</dbReference>
<dbReference type="Proteomes" id="UP000006352">
    <property type="component" value="Unassembled WGS sequence"/>
</dbReference>
<evidence type="ECO:0000313" key="8">
    <source>
        <dbReference type="Proteomes" id="UP000006352"/>
    </source>
</evidence>
<feature type="signal peptide" evidence="4">
    <location>
        <begin position="1"/>
        <end position="18"/>
    </location>
</feature>
<accession>J4H1I3</accession>
<dbReference type="InParanoid" id="J4H1I3"/>
<dbReference type="OrthoDB" id="3366231at2759"/>
<keyword evidence="3" id="KW-0227">DNA damage</keyword>
<dbReference type="AlphaFoldDB" id="J4H1I3"/>
<dbReference type="GO" id="GO:0016491">
    <property type="term" value="F:oxidoreductase activity"/>
    <property type="evidence" value="ECO:0007669"/>
    <property type="project" value="UniProtKB-KW"/>
</dbReference>
<evidence type="ECO:0000259" key="5">
    <source>
        <dbReference type="Pfam" id="PF00248"/>
    </source>
</evidence>
<dbReference type="InterPro" id="IPR036812">
    <property type="entry name" value="NAD(P)_OxRdtase_dom_sf"/>
</dbReference>
<dbReference type="GO" id="GO:0016887">
    <property type="term" value="F:ATP hydrolysis activity"/>
    <property type="evidence" value="ECO:0007669"/>
    <property type="project" value="RHEA"/>
</dbReference>
<evidence type="ECO:0000256" key="4">
    <source>
        <dbReference type="SAM" id="SignalP"/>
    </source>
</evidence>
<dbReference type="GeneID" id="24094775"/>
<feature type="domain" description="DNA helicase Pif1-like DEAD-box helicase" evidence="6">
    <location>
        <begin position="199"/>
        <end position="402"/>
    </location>
</feature>
<dbReference type="GO" id="GO:0006310">
    <property type="term" value="P:DNA recombination"/>
    <property type="evidence" value="ECO:0007669"/>
    <property type="project" value="UniProtKB-KW"/>
</dbReference>
<dbReference type="STRING" id="599839.J4H1I3"/>
<dbReference type="PANTHER" id="PTHR10492">
    <property type="match status" value="1"/>
</dbReference>
<gene>
    <name evidence="7" type="ORF">FIBRA_01889</name>
</gene>
<dbReference type="InterPro" id="IPR023210">
    <property type="entry name" value="NADP_OxRdtase_dom"/>
</dbReference>
<keyword evidence="3" id="KW-0067">ATP-binding</keyword>
<keyword evidence="3" id="KW-0378">Hydrolase</keyword>
<feature type="domain" description="NADP-dependent oxidoreductase" evidence="5">
    <location>
        <begin position="642"/>
        <end position="869"/>
    </location>
</feature>
<dbReference type="InterPro" id="IPR027417">
    <property type="entry name" value="P-loop_NTPase"/>
</dbReference>
<comment type="catalytic activity">
    <reaction evidence="3">
        <text>ATP + H2O = ADP + phosphate + H(+)</text>
        <dbReference type="Rhea" id="RHEA:13065"/>
        <dbReference type="ChEBI" id="CHEBI:15377"/>
        <dbReference type="ChEBI" id="CHEBI:15378"/>
        <dbReference type="ChEBI" id="CHEBI:30616"/>
        <dbReference type="ChEBI" id="CHEBI:43474"/>
        <dbReference type="ChEBI" id="CHEBI:456216"/>
        <dbReference type="EC" id="5.6.2.3"/>
    </reaction>
</comment>
<sequence length="884" mass="98208">MRKHRNFFLLLAADALSPFPPSVNLVASQRHRNNLKGQHCCYATHSAFPVPQNSPPDLVELGFLRPKPQEPSNSLGLTADDLKAEHALKEAVRTLKTPRQLRLFFVHLLVNSCVRSPISTWHTFQDAFALDHIVRSDNINIGVNQALEEIGRSLEEHGKSLGVYGLPEPAFHSREVELEFAQWKDREFLATRAAKATAKLNAEQYQVYSEILDAVDDGRPLCAFVDGKAGRGKTFLVNAICNKLRSLGRIVLPTATSGFASQLYPGGKTTHSTFKVPVDDEIVDLESPIEAHDPRGELIREAAVIIWDEAPMAKSSVLKCVEETCRRVMCNDLPFGGKVVVLLGDFRQTCPVIRHGTRRQIVNASILSSPLWRQFSLYRLTQPVRNAEDMPFAEFVDSIGDGAGPHVPLDMLGKVSHRDELIDFVYPQTTLADPVKCLKRAILAPTNDQVDEYNEEILSRIDGVQRTYQSADSLKEDEEIDGVSPETVLKNVERMPLPGVPSHGLTVKANGVYRLMCNYAPDRGLVKNTRVVIKSLGKRIITVRILRGLAGVSVLDAEDILISRISFTTPLESGHTLVRRQFPLSPAYATTFNSCQGLTLDVVGVDLTRPVFSHGFTMPMLGFGVAYGFDKPIDTKIITKPALLEAFKTGYRHVDTARSYRNEIEVGEAIEASGLKRDDLFVTTKIHSAIHGFDNTIRTVDSSLNDMGLDYIDLYLIHDPKAGSELRLETYKALLEAKRQGKIRSVGVSNYSAKHLEEIVAAGYELPSVNQIELHPFCQQKPIVNYCKAHSIIIQAYCPIVRGRLDNSVILGVARKYNKDPAQILLRWSLQHGFVPLPKSSQPARIYSNAALYDFHLTEGDMSELDALDKGNDGAISWNPVDVD</sequence>
<dbReference type="GO" id="GO:0000723">
    <property type="term" value="P:telomere maintenance"/>
    <property type="evidence" value="ECO:0007669"/>
    <property type="project" value="InterPro"/>
</dbReference>
<evidence type="ECO:0000256" key="2">
    <source>
        <dbReference type="ARBA" id="ARBA00023002"/>
    </source>
</evidence>
<evidence type="ECO:0000256" key="1">
    <source>
        <dbReference type="ARBA" id="ARBA00007905"/>
    </source>
</evidence>
<name>J4H1I3_9APHY</name>
<dbReference type="HOGENOM" id="CLU_325975_0_0_1"/>
<dbReference type="GO" id="GO:0006281">
    <property type="term" value="P:DNA repair"/>
    <property type="evidence" value="ECO:0007669"/>
    <property type="project" value="UniProtKB-KW"/>
</dbReference>
<keyword evidence="2" id="KW-0560">Oxidoreductase</keyword>
<dbReference type="PANTHER" id="PTHR10492:SF95">
    <property type="entry name" value="HELITRON HELICASE-LIKE DOMAIN-CONTAINING PROTEIN"/>
    <property type="match status" value="1"/>
</dbReference>
<dbReference type="Pfam" id="PF05970">
    <property type="entry name" value="PIF1"/>
    <property type="match status" value="1"/>
</dbReference>
<dbReference type="PROSITE" id="PS00062">
    <property type="entry name" value="ALDOKETO_REDUCTASE_2"/>
    <property type="match status" value="1"/>
</dbReference>
<dbReference type="SUPFAM" id="SSF51430">
    <property type="entry name" value="NAD(P)-linked oxidoreductase"/>
    <property type="match status" value="1"/>
</dbReference>